<accession>A0ABQ9GXC2</accession>
<comment type="caution">
    <text evidence="7">The sequence shown here is derived from an EMBL/GenBank/DDBJ whole genome shotgun (WGS) entry which is preliminary data.</text>
</comment>
<evidence type="ECO:0000256" key="3">
    <source>
        <dbReference type="ARBA" id="ARBA00023180"/>
    </source>
</evidence>
<evidence type="ECO:0000256" key="4">
    <source>
        <dbReference type="PROSITE-ProRule" id="PRU00122"/>
    </source>
</evidence>
<dbReference type="Pfam" id="PF16184">
    <property type="entry name" value="Cadherin_3"/>
    <property type="match status" value="7"/>
</dbReference>
<dbReference type="PROSITE" id="PS51854">
    <property type="entry name" value="CSPG"/>
    <property type="match status" value="7"/>
</dbReference>
<proteinExistence type="predicted"/>
<evidence type="ECO:0000256" key="5">
    <source>
        <dbReference type="PROSITE-ProRule" id="PRU01201"/>
    </source>
</evidence>
<gene>
    <name evidence="7" type="ORF">PR048_021135</name>
</gene>
<feature type="repeat" description="CSPG" evidence="5">
    <location>
        <begin position="195"/>
        <end position="293"/>
    </location>
</feature>
<dbReference type="Proteomes" id="UP001159363">
    <property type="component" value="Chromosome 7"/>
</dbReference>
<feature type="repeat" description="CSPG" evidence="5">
    <location>
        <begin position="670"/>
        <end position="764"/>
    </location>
</feature>
<dbReference type="EMBL" id="JARBHB010000008">
    <property type="protein sequence ID" value="KAJ8876688.1"/>
    <property type="molecule type" value="Genomic_DNA"/>
</dbReference>
<name>A0ABQ9GXC2_9NEOP</name>
<dbReference type="CDD" id="cd00110">
    <property type="entry name" value="LamG"/>
    <property type="match status" value="1"/>
</dbReference>
<feature type="domain" description="Laminin G" evidence="6">
    <location>
        <begin position="1"/>
        <end position="141"/>
    </location>
</feature>
<dbReference type="InterPro" id="IPR001791">
    <property type="entry name" value="Laminin_G"/>
</dbReference>
<keyword evidence="1" id="KW-0732">Signal</keyword>
<reference evidence="7 8" key="1">
    <citation type="submission" date="2023-02" db="EMBL/GenBank/DDBJ databases">
        <title>LHISI_Scaffold_Assembly.</title>
        <authorList>
            <person name="Stuart O.P."/>
            <person name="Cleave R."/>
            <person name="Magrath M.J.L."/>
            <person name="Mikheyev A.S."/>
        </authorList>
    </citation>
    <scope>NUCLEOTIDE SEQUENCE [LARGE SCALE GENOMIC DNA]</scope>
    <source>
        <strain evidence="7">Daus_M_001</strain>
        <tissue evidence="7">Leg muscle</tissue>
    </source>
</reference>
<evidence type="ECO:0000256" key="1">
    <source>
        <dbReference type="ARBA" id="ARBA00022729"/>
    </source>
</evidence>
<feature type="repeat" description="CSPG" evidence="5">
    <location>
        <begin position="324"/>
        <end position="419"/>
    </location>
</feature>
<dbReference type="Pfam" id="PF02210">
    <property type="entry name" value="Laminin_G_2"/>
    <property type="match status" value="1"/>
</dbReference>
<protein>
    <recommendedName>
        <fullName evidence="6">Laminin G domain-containing protein</fullName>
    </recommendedName>
</protein>
<feature type="repeat" description="CSPG" evidence="5">
    <location>
        <begin position="788"/>
        <end position="880"/>
    </location>
</feature>
<dbReference type="InterPro" id="IPR039005">
    <property type="entry name" value="CSPG_rpt"/>
</dbReference>
<dbReference type="SMART" id="SM00282">
    <property type="entry name" value="LamG"/>
    <property type="match status" value="1"/>
</dbReference>
<dbReference type="PROSITE" id="PS50025">
    <property type="entry name" value="LAM_G_DOMAIN"/>
    <property type="match status" value="1"/>
</dbReference>
<evidence type="ECO:0000313" key="8">
    <source>
        <dbReference type="Proteomes" id="UP001159363"/>
    </source>
</evidence>
<dbReference type="Gene3D" id="2.60.120.200">
    <property type="match status" value="1"/>
</dbReference>
<feature type="repeat" description="CSPG" evidence="5">
    <location>
        <begin position="438"/>
        <end position="532"/>
    </location>
</feature>
<dbReference type="SUPFAM" id="SSF49899">
    <property type="entry name" value="Concanavalin A-like lectins/glucanases"/>
    <property type="match status" value="1"/>
</dbReference>
<organism evidence="7 8">
    <name type="scientific">Dryococelus australis</name>
    <dbReference type="NCBI Taxonomy" id="614101"/>
    <lineage>
        <taxon>Eukaryota</taxon>
        <taxon>Metazoa</taxon>
        <taxon>Ecdysozoa</taxon>
        <taxon>Arthropoda</taxon>
        <taxon>Hexapoda</taxon>
        <taxon>Insecta</taxon>
        <taxon>Pterygota</taxon>
        <taxon>Neoptera</taxon>
        <taxon>Polyneoptera</taxon>
        <taxon>Phasmatodea</taxon>
        <taxon>Verophasmatodea</taxon>
        <taxon>Anareolatae</taxon>
        <taxon>Phasmatidae</taxon>
        <taxon>Eurycanthinae</taxon>
        <taxon>Dryococelus</taxon>
    </lineage>
</organism>
<sequence>MLLYNTGPGSRSDFVGLELMNGKLRLMLEKGDGVMELLGNQVVSDGNWHTVSVQFNPTLIEVSVDGSSNSLKLPQGGNRYLDLSDTTYLGGLELNKRARAMNQGLKAAGSSFKGCLRKMEVDGRRVGIPDAKVTQGIVPNCIWEFPCLGDPCVAGAKCIQQGVDSFQCECDQPLCVKADYTDTYKVFSKPTLAVDLEILSLTPLQVVEGGNCLITTSNVDVVLDYPKYGLRDSGLLFHSVAAPQHGKLMVATWEHAGGSSRQTFTLLDLAKDKVRYLHDGSENHEDSMIFELELVTGPSFVLPGYLQGRHRFALHVNVTPVNDPPVLNFPPGATLRLAQGTRKVLPKELLQAEDPDSSGLALVYTVLSQGVAEPGHVERLHSPGLPIRSFSQQDVDQGQVAYAHSAGAVDNGRLALQISDGIETSAPVFLRIVAFPLQLRLVNNTGLMITRGAGARVTPAYLGFESNADDPELDVRYDVVKTPQFGVVQRLRGDSQWQNVDHFTSRHLARDQVRYLHVSGEPQHDEFKFRVSVLDVHSPTIYSFRVTFTKLGLVKRHIHELQLNGTREGWLTDQHLLFQTEPLATDTTHIVYRVVRAPHYGALHAKHRRLQVGDVFTQQDLDSSKVRYRLHRKAYSHVRDDFKFSVSAPECEPLAESIALLHVPSGETRSEVQATLERLQVPEGGRQSLLPTYLHLETRGITELVYNVTHGPHHGRLDVMDVGLLTELRKNTQYFSSRELMTERVFYIHDDSESRRDSFHFIALSSEEEDFQYVGVFHVDVLLKNDNMPVRAIDKVFHVMTGGEKLLTGRDLLYTDADVDTRPSDIVYTRRGIQNGGIYKALDPSTPLYEFSQDDLNSRRVLFRHEGEEYGKVGLWITDGQFYANGELEVRASPPFVSVANNTGLLVKEGSVVPITSTNLSVDTNLNMWGEKLSYELLEGPSHGHLEIEHEDGPLQHFTQLDLEEGHLSYHHDGDSSATDMFQFRATAGQTSTDGKVNVKVYPAIYWEILLVGSNRTLHVEESTSIIITPASVQVL</sequence>
<dbReference type="InterPro" id="IPR051561">
    <property type="entry name" value="FRAS1_ECM"/>
</dbReference>
<dbReference type="PANTHER" id="PTHR45739">
    <property type="entry name" value="MATRIX PROTEIN, PUTATIVE-RELATED"/>
    <property type="match status" value="1"/>
</dbReference>
<feature type="repeat" description="CSPG" evidence="5">
    <location>
        <begin position="552"/>
        <end position="647"/>
    </location>
</feature>
<comment type="caution">
    <text evidence="4">Lacks conserved residue(s) required for the propagation of feature annotation.</text>
</comment>
<keyword evidence="8" id="KW-1185">Reference proteome</keyword>
<evidence type="ECO:0000256" key="2">
    <source>
        <dbReference type="ARBA" id="ARBA00022737"/>
    </source>
</evidence>
<feature type="repeat" description="CSPG" evidence="5">
    <location>
        <begin position="896"/>
        <end position="987"/>
    </location>
</feature>
<dbReference type="InterPro" id="IPR013320">
    <property type="entry name" value="ConA-like_dom_sf"/>
</dbReference>
<keyword evidence="3" id="KW-0325">Glycoprotein</keyword>
<evidence type="ECO:0000313" key="7">
    <source>
        <dbReference type="EMBL" id="KAJ8876688.1"/>
    </source>
</evidence>
<keyword evidence="2" id="KW-0677">Repeat</keyword>
<dbReference type="PANTHER" id="PTHR45739:SF12">
    <property type="entry name" value="CHONDROITIN SULFATE PROTEOGLYCAN 4-LIKE ISOFORM X2"/>
    <property type="match status" value="1"/>
</dbReference>
<evidence type="ECO:0000259" key="6">
    <source>
        <dbReference type="PROSITE" id="PS50025"/>
    </source>
</evidence>